<dbReference type="EMBL" id="AWXU01000046">
    <property type="protein sequence ID" value="KFN48933.1"/>
    <property type="molecule type" value="Genomic_DNA"/>
</dbReference>
<dbReference type="Gene3D" id="2.60.40.10">
    <property type="entry name" value="Immunoglobulins"/>
    <property type="match status" value="1"/>
</dbReference>
<comment type="caution">
    <text evidence="4">The sequence shown here is derived from an EMBL/GenBank/DDBJ whole genome shotgun (WGS) entry which is preliminary data.</text>
</comment>
<dbReference type="Pfam" id="PF16370">
    <property type="entry name" value="MetallophosC"/>
    <property type="match status" value="1"/>
</dbReference>
<dbReference type="Gene3D" id="3.60.21.10">
    <property type="match status" value="1"/>
</dbReference>
<reference evidence="4 5" key="1">
    <citation type="submission" date="2013-09" db="EMBL/GenBank/DDBJ databases">
        <title>Genome sequencing of Arenimonas composti.</title>
        <authorList>
            <person name="Chen F."/>
            <person name="Wang G."/>
        </authorList>
    </citation>
    <scope>NUCLEOTIDE SEQUENCE [LARGE SCALE GENOMIC DNA]</scope>
    <source>
        <strain evidence="4 5">TR7-09</strain>
    </source>
</reference>
<dbReference type="AlphaFoldDB" id="A0A091B8K1"/>
<evidence type="ECO:0000256" key="1">
    <source>
        <dbReference type="SAM" id="SignalP"/>
    </source>
</evidence>
<feature type="signal peptide" evidence="1">
    <location>
        <begin position="1"/>
        <end position="34"/>
    </location>
</feature>
<feature type="domain" description="Calcineurin-like phosphoesterase N-terminal" evidence="3">
    <location>
        <begin position="48"/>
        <end position="109"/>
    </location>
</feature>
<dbReference type="InterPro" id="IPR029052">
    <property type="entry name" value="Metallo-depent_PP-like"/>
</dbReference>
<dbReference type="PANTHER" id="PTHR43143:SF6">
    <property type="entry name" value="BLL3016 PROTEIN"/>
    <property type="match status" value="1"/>
</dbReference>
<gene>
    <name evidence="4" type="ORF">P873_01135</name>
</gene>
<evidence type="ECO:0000313" key="4">
    <source>
        <dbReference type="EMBL" id="KFN48933.1"/>
    </source>
</evidence>
<keyword evidence="5" id="KW-1185">Reference proteome</keyword>
<evidence type="ECO:0000313" key="5">
    <source>
        <dbReference type="Proteomes" id="UP000029391"/>
    </source>
</evidence>
<proteinExistence type="predicted"/>
<keyword evidence="1" id="KW-0732">Signal</keyword>
<dbReference type="InterPro" id="IPR032288">
    <property type="entry name" value="Metallophos_C"/>
</dbReference>
<dbReference type="eggNOG" id="COG1409">
    <property type="taxonomic scope" value="Bacteria"/>
</dbReference>
<dbReference type="InterPro" id="IPR051918">
    <property type="entry name" value="STPP_CPPED1"/>
</dbReference>
<sequence length="548" mass="60151">MDRSCSRAPRRRAVSGIVALGLAMTALTALPAAACSGRVFLDHDGDGRHDRGEPGLAGVAVSDGHTLVRTGADGRYRLPRGTALHFVVKPAGYVLGRRADGLPAHWARARGACADFALREDPRPAGELRVLLFADSQTRDAQEVEWFRRGIVERARITVSETVIRAGDGAGSTLPSRITVSDTVIPPALGVTLGDITNDDPALYPQLIEAVTSLGLPWLHAPGNHDVDLAAPADAGSLASFHAAFGPDTYAWEEAEASFIVFDDVIWQPYPGRKYIGGLREDQFAFLAAYLRDLPDDRPLVLAAHMPFFDDEPGIQTFRPADRERLFALLQRFEHVLLLTAHGHVQRHFFHEAGTGWHGARPLHEYNAGAACGSYWSGPLDADGIPLSTMADGTPKGWGELRLRGDGAYGLRWFIAEAASDPDTALALHAPQVLRRGSWPGQAVVANVFMGRADTRVEYRIDDGEWMPMVRVDQPDPRLLAENLRDDAAEELRAYDRLPEAAPSTHLWRGRLPTDLAAGEHRIEVRVRDPWRGEDIATTRYRLVDRDR</sequence>
<evidence type="ECO:0000259" key="2">
    <source>
        <dbReference type="Pfam" id="PF16370"/>
    </source>
</evidence>
<dbReference type="SUPFAM" id="SSF56300">
    <property type="entry name" value="Metallo-dependent phosphatases"/>
    <property type="match status" value="1"/>
</dbReference>
<dbReference type="InterPro" id="IPR013783">
    <property type="entry name" value="Ig-like_fold"/>
</dbReference>
<evidence type="ECO:0000259" key="3">
    <source>
        <dbReference type="Pfam" id="PF16371"/>
    </source>
</evidence>
<feature type="chain" id="PRO_5001870929" description="Calcineurin phosphoesterase" evidence="1">
    <location>
        <begin position="35"/>
        <end position="548"/>
    </location>
</feature>
<protein>
    <recommendedName>
        <fullName evidence="6">Calcineurin phosphoesterase</fullName>
    </recommendedName>
</protein>
<dbReference type="Proteomes" id="UP000029391">
    <property type="component" value="Unassembled WGS sequence"/>
</dbReference>
<name>A0A091B8K1_9GAMM</name>
<feature type="domain" description="Calcineurin-like phosphoesterase C-terminal" evidence="2">
    <location>
        <begin position="365"/>
        <end position="531"/>
    </location>
</feature>
<organism evidence="4 5">
    <name type="scientific">Arenimonas composti TR7-09 = DSM 18010</name>
    <dbReference type="NCBI Taxonomy" id="1121013"/>
    <lineage>
        <taxon>Bacteria</taxon>
        <taxon>Pseudomonadati</taxon>
        <taxon>Pseudomonadota</taxon>
        <taxon>Gammaproteobacteria</taxon>
        <taxon>Lysobacterales</taxon>
        <taxon>Lysobacteraceae</taxon>
        <taxon>Arenimonas</taxon>
    </lineage>
</organism>
<dbReference type="STRING" id="1121013.GCA_000426365_00387"/>
<accession>A0A091B8K1</accession>
<evidence type="ECO:0008006" key="6">
    <source>
        <dbReference type="Google" id="ProtNLM"/>
    </source>
</evidence>
<dbReference type="PANTHER" id="PTHR43143">
    <property type="entry name" value="METALLOPHOSPHOESTERASE, CALCINEURIN SUPERFAMILY"/>
    <property type="match status" value="1"/>
</dbReference>
<dbReference type="Pfam" id="PF16371">
    <property type="entry name" value="MetallophosN"/>
    <property type="match status" value="1"/>
</dbReference>
<dbReference type="InterPro" id="IPR032285">
    <property type="entry name" value="Metallophos_N"/>
</dbReference>